<dbReference type="SUPFAM" id="SSF52833">
    <property type="entry name" value="Thioredoxin-like"/>
    <property type="match status" value="1"/>
</dbReference>
<reference evidence="9 10" key="1">
    <citation type="submission" date="2020-12" db="EMBL/GenBank/DDBJ databases">
        <title>Effect of drift, selection, and recombination on the evolution of hybrid genomes in Candida yeast pathogens.</title>
        <authorList>
            <person name="Mixao V."/>
            <person name="Ksiezopolska E."/>
            <person name="Saus E."/>
            <person name="Boekhout T."/>
            <person name="Gacser A."/>
            <person name="Gabaldon T."/>
        </authorList>
    </citation>
    <scope>NUCLEOTIDE SEQUENCE [LARGE SCALE GENOMIC DNA]</scope>
    <source>
        <strain evidence="9 10">BP57</strain>
    </source>
</reference>
<proteinExistence type="inferred from homology"/>
<dbReference type="OrthoDB" id="195498at2759"/>
<dbReference type="GO" id="GO:0008379">
    <property type="term" value="F:thioredoxin peroxidase activity"/>
    <property type="evidence" value="ECO:0007669"/>
    <property type="project" value="InterPro"/>
</dbReference>
<evidence type="ECO:0000256" key="4">
    <source>
        <dbReference type="ARBA" id="ARBA00023002"/>
    </source>
</evidence>
<evidence type="ECO:0000259" key="8">
    <source>
        <dbReference type="PROSITE" id="PS51352"/>
    </source>
</evidence>
<keyword evidence="10" id="KW-1185">Reference proteome</keyword>
<dbReference type="Gene3D" id="3.40.30.10">
    <property type="entry name" value="Glutaredoxin"/>
    <property type="match status" value="1"/>
</dbReference>
<dbReference type="Proteomes" id="UP000669133">
    <property type="component" value="Unassembled WGS sequence"/>
</dbReference>
<evidence type="ECO:0000256" key="5">
    <source>
        <dbReference type="ARBA" id="ARBA00023284"/>
    </source>
</evidence>
<protein>
    <recommendedName>
        <fullName evidence="8">Thioredoxin domain-containing protein</fullName>
    </recommendedName>
</protein>
<keyword evidence="3 7" id="KW-0049">Antioxidant</keyword>
<dbReference type="GeneID" id="93652053"/>
<feature type="domain" description="Thioredoxin" evidence="8">
    <location>
        <begin position="1"/>
        <end position="174"/>
    </location>
</feature>
<comment type="caution">
    <text evidence="9">The sequence shown here is derived from an EMBL/GenBank/DDBJ whole genome shotgun (WGS) entry which is preliminary data.</text>
</comment>
<dbReference type="InterPro" id="IPR013740">
    <property type="entry name" value="Redoxin"/>
</dbReference>
<feature type="active site" description="Cysteine sulfenic acid (-SOH) intermediate" evidence="6">
    <location>
        <position position="57"/>
    </location>
</feature>
<name>A0A8H7ZEV4_9ASCO</name>
<dbReference type="GO" id="GO:0034599">
    <property type="term" value="P:cellular response to oxidative stress"/>
    <property type="evidence" value="ECO:0007669"/>
    <property type="project" value="InterPro"/>
</dbReference>
<comment type="function">
    <text evidence="7">Thiol-specific peroxidase that catalyzes the reduction of hydrogen peroxide and organic hydroperoxides to water and alcohols, respectively. Plays a role in cell protection against oxidative stress by detoxifying peroxides.</text>
</comment>
<sequence>MAGQKFPTNVKPKYVPYDNKHSEILNAGDPKPLDLAEELKDGTVVITAIPGPFTPTCSLKHIPDYIKNADKLKNKGVKRVIVLAVTDPFVLSAFGKAVGYKSEENFVVFATDPEGKISSQLGDDYLLDLSSAGLGQRLQRYAAIVKNGEVVYLANEDGGDFTDTSSAETLLNKL</sequence>
<dbReference type="GO" id="GO:0042744">
    <property type="term" value="P:hydrogen peroxide catabolic process"/>
    <property type="evidence" value="ECO:0007669"/>
    <property type="project" value="TreeGrafter"/>
</dbReference>
<keyword evidence="4 7" id="KW-0560">Oxidoreductase</keyword>
<evidence type="ECO:0000256" key="7">
    <source>
        <dbReference type="RuleBase" id="RU366011"/>
    </source>
</evidence>
<dbReference type="Pfam" id="PF08534">
    <property type="entry name" value="Redoxin"/>
    <property type="match status" value="1"/>
</dbReference>
<dbReference type="GO" id="GO:0005777">
    <property type="term" value="C:peroxisome"/>
    <property type="evidence" value="ECO:0007669"/>
    <property type="project" value="TreeGrafter"/>
</dbReference>
<dbReference type="InterPro" id="IPR037944">
    <property type="entry name" value="PRX5-like"/>
</dbReference>
<dbReference type="InterPro" id="IPR013766">
    <property type="entry name" value="Thioredoxin_domain"/>
</dbReference>
<dbReference type="EMBL" id="JAEOAQ010000004">
    <property type="protein sequence ID" value="KAG5418706.1"/>
    <property type="molecule type" value="Genomic_DNA"/>
</dbReference>
<dbReference type="PROSITE" id="PS51352">
    <property type="entry name" value="THIOREDOXIN_2"/>
    <property type="match status" value="1"/>
</dbReference>
<evidence type="ECO:0000256" key="6">
    <source>
        <dbReference type="PIRSR" id="PIRSR637944-1"/>
    </source>
</evidence>
<comment type="similarity">
    <text evidence="1 7">Belongs to the peroxiredoxin family. Prx5 subfamily.</text>
</comment>
<dbReference type="RefSeq" id="XP_067547822.1">
    <property type="nucleotide sequence ID" value="XM_067692388.1"/>
</dbReference>
<keyword evidence="5 7" id="KW-0676">Redox-active center</keyword>
<keyword evidence="2 7" id="KW-0575">Peroxidase</keyword>
<evidence type="ECO:0000256" key="2">
    <source>
        <dbReference type="ARBA" id="ARBA00022559"/>
    </source>
</evidence>
<dbReference type="GO" id="GO:0045454">
    <property type="term" value="P:cell redox homeostasis"/>
    <property type="evidence" value="ECO:0007669"/>
    <property type="project" value="TreeGrafter"/>
</dbReference>
<evidence type="ECO:0000313" key="10">
    <source>
        <dbReference type="Proteomes" id="UP000669133"/>
    </source>
</evidence>
<evidence type="ECO:0000313" key="9">
    <source>
        <dbReference type="EMBL" id="KAG5418706.1"/>
    </source>
</evidence>
<evidence type="ECO:0000256" key="3">
    <source>
        <dbReference type="ARBA" id="ARBA00022862"/>
    </source>
</evidence>
<dbReference type="CDD" id="cd03013">
    <property type="entry name" value="PRX5_like"/>
    <property type="match status" value="1"/>
</dbReference>
<gene>
    <name evidence="9" type="ORF">I9W82_003424</name>
</gene>
<dbReference type="AlphaFoldDB" id="A0A8H7ZEV4"/>
<evidence type="ECO:0000256" key="1">
    <source>
        <dbReference type="ARBA" id="ARBA00010505"/>
    </source>
</evidence>
<organism evidence="9 10">
    <name type="scientific">Candida metapsilosis</name>
    <dbReference type="NCBI Taxonomy" id="273372"/>
    <lineage>
        <taxon>Eukaryota</taxon>
        <taxon>Fungi</taxon>
        <taxon>Dikarya</taxon>
        <taxon>Ascomycota</taxon>
        <taxon>Saccharomycotina</taxon>
        <taxon>Pichiomycetes</taxon>
        <taxon>Debaryomycetaceae</taxon>
        <taxon>Candida/Lodderomyces clade</taxon>
        <taxon>Candida</taxon>
    </lineage>
</organism>
<dbReference type="PANTHER" id="PTHR10430">
    <property type="entry name" value="PEROXIREDOXIN"/>
    <property type="match status" value="1"/>
</dbReference>
<dbReference type="PANTHER" id="PTHR10430:SF16">
    <property type="entry name" value="PEROXIREDOXIN-5, MITOCHONDRIAL"/>
    <property type="match status" value="1"/>
</dbReference>
<dbReference type="InterPro" id="IPR036249">
    <property type="entry name" value="Thioredoxin-like_sf"/>
</dbReference>
<accession>A0A8H7ZEV4</accession>
<dbReference type="GO" id="GO:0005739">
    <property type="term" value="C:mitochondrion"/>
    <property type="evidence" value="ECO:0007669"/>
    <property type="project" value="TreeGrafter"/>
</dbReference>